<proteinExistence type="predicted"/>
<dbReference type="RefSeq" id="WP_023859940.1">
    <property type="nucleotide sequence ID" value="NZ_AWWH01000147.1"/>
</dbReference>
<evidence type="ECO:0000313" key="3">
    <source>
        <dbReference type="EMBL" id="ETA73836.1"/>
    </source>
</evidence>
<name>V7HXT2_9LACO</name>
<dbReference type="SUPFAM" id="SSF53474">
    <property type="entry name" value="alpha/beta-Hydrolases"/>
    <property type="match status" value="1"/>
</dbReference>
<sequence length="304" mass="34070">MVKMITDFEKFAAKLLNSDGEHKLKATGKEMYGLYKPDVVYETIDGVERTLQMVVPETKEDNQQKYPLLLWVQGSAWFKQDNYKRITVMSRLAQAGFVTGILQYRESSIAAFPAPVQDTKAGLRYLRAHAEEFKIDTNNVFILGDSSGGNTALLTAFTQDDGRLDSDLYRDYSAQVNAVVAFNPVINICIPEDFPTTPNAGQPDSPEGQEIGHLNTLENPEISAKVNVDTYVTADAQLPPTLVIHGTADTTVSCRQSILLYQKMLQMDKEIEFYLIEGAEHGDVAYYTDENLARVLEFIKKHIK</sequence>
<dbReference type="GO" id="GO:0016787">
    <property type="term" value="F:hydrolase activity"/>
    <property type="evidence" value="ECO:0007669"/>
    <property type="project" value="UniProtKB-KW"/>
</dbReference>
<evidence type="ECO:0000259" key="2">
    <source>
        <dbReference type="Pfam" id="PF20434"/>
    </source>
</evidence>
<keyword evidence="1" id="KW-0378">Hydrolase</keyword>
<evidence type="ECO:0000256" key="1">
    <source>
        <dbReference type="ARBA" id="ARBA00022801"/>
    </source>
</evidence>
<dbReference type="InterPro" id="IPR029058">
    <property type="entry name" value="AB_hydrolase_fold"/>
</dbReference>
<dbReference type="AlphaFoldDB" id="V7HXT2"/>
<accession>V7HXT2</accession>
<protein>
    <submittedName>
        <fullName evidence="3">Esterase</fullName>
    </submittedName>
</protein>
<dbReference type="PANTHER" id="PTHR48081">
    <property type="entry name" value="AB HYDROLASE SUPERFAMILY PROTEIN C4A8.06C"/>
    <property type="match status" value="1"/>
</dbReference>
<dbReference type="EMBL" id="AWWH01000147">
    <property type="protein sequence ID" value="ETA73836.1"/>
    <property type="molecule type" value="Genomic_DNA"/>
</dbReference>
<dbReference type="Pfam" id="PF20434">
    <property type="entry name" value="BD-FAE"/>
    <property type="match status" value="1"/>
</dbReference>
<dbReference type="PATRIC" id="fig|1392007.3.peg.1359"/>
<keyword evidence="4" id="KW-1185">Reference proteome</keyword>
<reference evidence="3 4" key="1">
    <citation type="journal article" date="2014" name="Genome Announc.">
        <title>The Genome of the Predominant Equine Lactobacillus Species, Lactobacillus equi, Is Reflective of Its Lifestyle Adaptations to an Herbivorous Host.</title>
        <authorList>
            <person name="O'Donnell M.M."/>
            <person name="Harris H.M."/>
            <person name="O'Toole P.W."/>
            <person name="Ross R.P."/>
        </authorList>
    </citation>
    <scope>NUCLEOTIDE SEQUENCE [LARGE SCALE GENOMIC DNA]</scope>
    <source>
        <strain evidence="3 4">DPC 6820</strain>
    </source>
</reference>
<feature type="domain" description="BD-FAE-like" evidence="2">
    <location>
        <begin position="60"/>
        <end position="264"/>
    </location>
</feature>
<comment type="caution">
    <text evidence="3">The sequence shown here is derived from an EMBL/GenBank/DDBJ whole genome shotgun (WGS) entry which is preliminary data.</text>
</comment>
<dbReference type="InterPro" id="IPR050300">
    <property type="entry name" value="GDXG_lipolytic_enzyme"/>
</dbReference>
<dbReference type="PANTHER" id="PTHR48081:SF13">
    <property type="entry name" value="ALPHA_BETA HYDROLASE"/>
    <property type="match status" value="1"/>
</dbReference>
<organism evidence="3 4">
    <name type="scientific">Ligilactobacillus equi DPC 6820</name>
    <dbReference type="NCBI Taxonomy" id="1392007"/>
    <lineage>
        <taxon>Bacteria</taxon>
        <taxon>Bacillati</taxon>
        <taxon>Bacillota</taxon>
        <taxon>Bacilli</taxon>
        <taxon>Lactobacillales</taxon>
        <taxon>Lactobacillaceae</taxon>
        <taxon>Ligilactobacillus</taxon>
    </lineage>
</organism>
<dbReference type="Proteomes" id="UP000018559">
    <property type="component" value="Unassembled WGS sequence"/>
</dbReference>
<dbReference type="InterPro" id="IPR049492">
    <property type="entry name" value="BD-FAE-like_dom"/>
</dbReference>
<dbReference type="Gene3D" id="3.40.50.1820">
    <property type="entry name" value="alpha/beta hydrolase"/>
    <property type="match status" value="1"/>
</dbReference>
<evidence type="ECO:0000313" key="4">
    <source>
        <dbReference type="Proteomes" id="UP000018559"/>
    </source>
</evidence>
<gene>
    <name evidence="3" type="ORF">LEQ_2052</name>
</gene>